<sequence>MNELFARFKQNETSKKEKSERAKLRNPNRIRDHLANERTFLAWIRTSIALMGIGVVVVRLRILRPPLLPNPGNGWKLGLFFSLIGLVTIWLSTQHYFAVRNDIDDDTYEPCDRWVILFSLMITLLAAGVLYYVFSVSLDPTGLMVPE</sequence>
<accession>A0AAW9QAD4</accession>
<feature type="transmembrane region" description="Helical" evidence="6">
    <location>
        <begin position="74"/>
        <end position="93"/>
    </location>
</feature>
<evidence type="ECO:0000256" key="6">
    <source>
        <dbReference type="SAM" id="Phobius"/>
    </source>
</evidence>
<evidence type="ECO:0000313" key="9">
    <source>
        <dbReference type="Proteomes" id="UP001333818"/>
    </source>
</evidence>
<evidence type="ECO:0000256" key="2">
    <source>
        <dbReference type="ARBA" id="ARBA00022475"/>
    </source>
</evidence>
<keyword evidence="3 6" id="KW-0812">Transmembrane</keyword>
<dbReference type="InterPro" id="IPR052053">
    <property type="entry name" value="IM_YidH-like"/>
</dbReference>
<feature type="transmembrane region" description="Helical" evidence="6">
    <location>
        <begin position="114"/>
        <end position="134"/>
    </location>
</feature>
<evidence type="ECO:0000313" key="8">
    <source>
        <dbReference type="EMBL" id="MEE3719953.1"/>
    </source>
</evidence>
<gene>
    <name evidence="8" type="ORF">V2H45_24740</name>
</gene>
<comment type="caution">
    <text evidence="8">The sequence shown here is derived from an EMBL/GenBank/DDBJ whole genome shotgun (WGS) entry which is preliminary data.</text>
</comment>
<dbReference type="GO" id="GO:0005886">
    <property type="term" value="C:plasma membrane"/>
    <property type="evidence" value="ECO:0007669"/>
    <property type="project" value="UniProtKB-SubCell"/>
</dbReference>
<evidence type="ECO:0000256" key="1">
    <source>
        <dbReference type="ARBA" id="ARBA00004651"/>
    </source>
</evidence>
<keyword evidence="5 6" id="KW-0472">Membrane</keyword>
<dbReference type="Proteomes" id="UP001333818">
    <property type="component" value="Unassembled WGS sequence"/>
</dbReference>
<dbReference type="Pfam" id="PF02656">
    <property type="entry name" value="DUF202"/>
    <property type="match status" value="1"/>
</dbReference>
<dbReference type="RefSeq" id="WP_330486391.1">
    <property type="nucleotide sequence ID" value="NZ_JAZBJZ010000194.1"/>
</dbReference>
<comment type="subcellular location">
    <subcellularLocation>
        <location evidence="1">Cell membrane</location>
        <topology evidence="1">Multi-pass membrane protein</topology>
    </subcellularLocation>
</comment>
<reference evidence="8" key="1">
    <citation type="submission" date="2024-01" db="EMBL/GenBank/DDBJ databases">
        <title>Bank of Algae and Cyanobacteria of the Azores (BACA) strain genomes.</title>
        <authorList>
            <person name="Luz R."/>
            <person name="Cordeiro R."/>
            <person name="Fonseca A."/>
            <person name="Goncalves V."/>
        </authorList>
    </citation>
    <scope>NUCLEOTIDE SEQUENCE</scope>
    <source>
        <strain evidence="8">BACA0141</strain>
    </source>
</reference>
<dbReference type="EMBL" id="JAZBJZ010000194">
    <property type="protein sequence ID" value="MEE3719953.1"/>
    <property type="molecule type" value="Genomic_DNA"/>
</dbReference>
<evidence type="ECO:0000256" key="4">
    <source>
        <dbReference type="ARBA" id="ARBA00022989"/>
    </source>
</evidence>
<keyword evidence="9" id="KW-1185">Reference proteome</keyword>
<keyword evidence="4 6" id="KW-1133">Transmembrane helix</keyword>
<proteinExistence type="predicted"/>
<dbReference type="PANTHER" id="PTHR34187:SF2">
    <property type="entry name" value="DUF202 DOMAIN-CONTAINING PROTEIN"/>
    <property type="match status" value="1"/>
</dbReference>
<feature type="domain" description="DUF202" evidence="7">
    <location>
        <begin position="31"/>
        <end position="100"/>
    </location>
</feature>
<evidence type="ECO:0000256" key="5">
    <source>
        <dbReference type="ARBA" id="ARBA00023136"/>
    </source>
</evidence>
<keyword evidence="2" id="KW-1003">Cell membrane</keyword>
<dbReference type="InterPro" id="IPR003807">
    <property type="entry name" value="DUF202"/>
</dbReference>
<protein>
    <submittedName>
        <fullName evidence="8">DUF202 domain-containing protein</fullName>
    </submittedName>
</protein>
<organism evidence="8 9">
    <name type="scientific">Tumidithrix elongata BACA0141</name>
    <dbReference type="NCBI Taxonomy" id="2716417"/>
    <lineage>
        <taxon>Bacteria</taxon>
        <taxon>Bacillati</taxon>
        <taxon>Cyanobacteriota</taxon>
        <taxon>Cyanophyceae</taxon>
        <taxon>Pseudanabaenales</taxon>
        <taxon>Pseudanabaenaceae</taxon>
        <taxon>Tumidithrix</taxon>
        <taxon>Tumidithrix elongata</taxon>
    </lineage>
</organism>
<evidence type="ECO:0000259" key="7">
    <source>
        <dbReference type="Pfam" id="PF02656"/>
    </source>
</evidence>
<name>A0AAW9QAD4_9CYAN</name>
<dbReference type="AlphaFoldDB" id="A0AAW9QAD4"/>
<feature type="transmembrane region" description="Helical" evidence="6">
    <location>
        <begin position="40"/>
        <end position="62"/>
    </location>
</feature>
<dbReference type="PANTHER" id="PTHR34187">
    <property type="entry name" value="FGR18P"/>
    <property type="match status" value="1"/>
</dbReference>
<evidence type="ECO:0000256" key="3">
    <source>
        <dbReference type="ARBA" id="ARBA00022692"/>
    </source>
</evidence>